<feature type="transmembrane region" description="Helical" evidence="5">
    <location>
        <begin position="432"/>
        <end position="447"/>
    </location>
</feature>
<feature type="transmembrane region" description="Helical" evidence="5">
    <location>
        <begin position="129"/>
        <end position="151"/>
    </location>
</feature>
<evidence type="ECO:0000313" key="6">
    <source>
        <dbReference type="EMBL" id="PKQ70680.1"/>
    </source>
</evidence>
<evidence type="ECO:0000256" key="5">
    <source>
        <dbReference type="SAM" id="Phobius"/>
    </source>
</evidence>
<comment type="subcellular location">
    <subcellularLocation>
        <location evidence="1">Membrane</location>
        <topology evidence="1">Multi-pass membrane protein</topology>
    </subcellularLocation>
</comment>
<reference evidence="6 7" key="1">
    <citation type="submission" date="2017-06" db="EMBL/GenBank/DDBJ databases">
        <title>Raineya orbicola gen. nov., sp. nov. a slightly thermophilic bacterium of the phylum Bacteroidetes and the description of Raineyaceae fam. nov.</title>
        <authorList>
            <person name="Albuquerque L."/>
            <person name="Polonia A.R.M."/>
            <person name="Barroso C."/>
            <person name="Froufe H.J.C."/>
            <person name="Lage O."/>
            <person name="Lobo-Da-Cunha A."/>
            <person name="Egas C."/>
            <person name="Da Costa M.S."/>
        </authorList>
    </citation>
    <scope>NUCLEOTIDE SEQUENCE [LARGE SCALE GENOMIC DNA]</scope>
    <source>
        <strain evidence="6 7">SPSPC-11</strain>
    </source>
</reference>
<dbReference type="OrthoDB" id="9810109at2"/>
<feature type="transmembrane region" description="Helical" evidence="5">
    <location>
        <begin position="171"/>
        <end position="190"/>
    </location>
</feature>
<keyword evidence="4 5" id="KW-0472">Membrane</keyword>
<keyword evidence="7" id="KW-1185">Reference proteome</keyword>
<evidence type="ECO:0000313" key="7">
    <source>
        <dbReference type="Proteomes" id="UP000233387"/>
    </source>
</evidence>
<dbReference type="Gene3D" id="1.20.1740.10">
    <property type="entry name" value="Amino acid/polyamine transporter I"/>
    <property type="match status" value="1"/>
</dbReference>
<evidence type="ECO:0000256" key="3">
    <source>
        <dbReference type="ARBA" id="ARBA00022989"/>
    </source>
</evidence>
<dbReference type="PIRSF" id="PIRSF006060">
    <property type="entry name" value="AA_transporter"/>
    <property type="match status" value="1"/>
</dbReference>
<organism evidence="6 7">
    <name type="scientific">Raineya orbicola</name>
    <dbReference type="NCBI Taxonomy" id="2016530"/>
    <lineage>
        <taxon>Bacteria</taxon>
        <taxon>Pseudomonadati</taxon>
        <taxon>Bacteroidota</taxon>
        <taxon>Cytophagia</taxon>
        <taxon>Cytophagales</taxon>
        <taxon>Raineyaceae</taxon>
        <taxon>Raineya</taxon>
    </lineage>
</organism>
<dbReference type="PANTHER" id="PTHR11785">
    <property type="entry name" value="AMINO ACID TRANSPORTER"/>
    <property type="match status" value="1"/>
</dbReference>
<dbReference type="GO" id="GO:0016020">
    <property type="term" value="C:membrane"/>
    <property type="evidence" value="ECO:0007669"/>
    <property type="project" value="UniProtKB-SubCell"/>
</dbReference>
<dbReference type="RefSeq" id="WP_101357486.1">
    <property type="nucleotide sequence ID" value="NZ_NKXO01000003.1"/>
</dbReference>
<feature type="transmembrane region" description="Helical" evidence="5">
    <location>
        <begin position="347"/>
        <end position="364"/>
    </location>
</feature>
<accession>A0A2N3IK19</accession>
<gene>
    <name evidence="6" type="ORF">Rain11_0217</name>
</gene>
<dbReference type="PANTHER" id="PTHR11785:SF512">
    <property type="entry name" value="SOBREMESA, ISOFORM B"/>
    <property type="match status" value="1"/>
</dbReference>
<feature type="transmembrane region" description="Helical" evidence="5">
    <location>
        <begin position="39"/>
        <end position="63"/>
    </location>
</feature>
<sequence>MSFRKEIRLFDAVMLVAGTMIGSGIFIVSSDIAQKTQSVFGLLIVWLITGLITMAGALSYGELAAMMPQAGGQYVFLRKTYNSLIAFLYGWTVLAVIQTGTIAAVAVAFANFTGNLFPFISKNNKIIEIGNFSIATNQILAIIVIWLLTFINTKGVKYGTLIQNLFGSTKIIALALLLLIIFVFGRNVVAISENFGKYWALPENVSLAEYLPLFAVAMIGSLFSSDAWNNISFAGDEIVNAEKTIPRSLAIGTGLVTLIYLLTNVAYLIALPFPQIQSNELVATAAASQVLGQIGLLLVSVLIMISTFGSDNGCILSGARVYYAMAKDGVFFSALGKLNKNDVPQNALVVQAIWASVLCLSGAYSDLLGYVMFAVMLFYFLTILAVFILRKKMPDLPRPYKAVAYPFLPALYLVLITIISIIWLIYEPYTRYGFLIVLSGLPVYVWLKKKRQD</sequence>
<feature type="transmembrane region" description="Helical" evidence="5">
    <location>
        <begin position="210"/>
        <end position="228"/>
    </location>
</feature>
<dbReference type="Proteomes" id="UP000233387">
    <property type="component" value="Unassembled WGS sequence"/>
</dbReference>
<dbReference type="InterPro" id="IPR050598">
    <property type="entry name" value="AminoAcid_Transporter"/>
</dbReference>
<dbReference type="AlphaFoldDB" id="A0A2N3IK19"/>
<name>A0A2N3IK19_9BACT</name>
<comment type="caution">
    <text evidence="6">The sequence shown here is derived from an EMBL/GenBank/DDBJ whole genome shotgun (WGS) entry which is preliminary data.</text>
</comment>
<keyword evidence="2 5" id="KW-0812">Transmembrane</keyword>
<feature type="transmembrane region" description="Helical" evidence="5">
    <location>
        <begin position="84"/>
        <end position="109"/>
    </location>
</feature>
<feature type="transmembrane region" description="Helical" evidence="5">
    <location>
        <begin position="12"/>
        <end position="33"/>
    </location>
</feature>
<feature type="transmembrane region" description="Helical" evidence="5">
    <location>
        <begin position="249"/>
        <end position="270"/>
    </location>
</feature>
<dbReference type="Pfam" id="PF13520">
    <property type="entry name" value="AA_permease_2"/>
    <property type="match status" value="1"/>
</dbReference>
<feature type="transmembrane region" description="Helical" evidence="5">
    <location>
        <begin position="402"/>
        <end position="426"/>
    </location>
</feature>
<evidence type="ECO:0000256" key="1">
    <source>
        <dbReference type="ARBA" id="ARBA00004141"/>
    </source>
</evidence>
<dbReference type="InterPro" id="IPR002293">
    <property type="entry name" value="AA/rel_permease1"/>
</dbReference>
<proteinExistence type="predicted"/>
<dbReference type="EMBL" id="NKXO01000003">
    <property type="protein sequence ID" value="PKQ70680.1"/>
    <property type="molecule type" value="Genomic_DNA"/>
</dbReference>
<keyword evidence="3 5" id="KW-1133">Transmembrane helix</keyword>
<dbReference type="GO" id="GO:0015179">
    <property type="term" value="F:L-amino acid transmembrane transporter activity"/>
    <property type="evidence" value="ECO:0007669"/>
    <property type="project" value="TreeGrafter"/>
</dbReference>
<feature type="transmembrane region" description="Helical" evidence="5">
    <location>
        <begin position="290"/>
        <end position="310"/>
    </location>
</feature>
<protein>
    <submittedName>
        <fullName evidence="6">Amino acid transporter</fullName>
    </submittedName>
</protein>
<evidence type="ECO:0000256" key="4">
    <source>
        <dbReference type="ARBA" id="ARBA00023136"/>
    </source>
</evidence>
<feature type="transmembrane region" description="Helical" evidence="5">
    <location>
        <begin position="370"/>
        <end position="390"/>
    </location>
</feature>
<evidence type="ECO:0000256" key="2">
    <source>
        <dbReference type="ARBA" id="ARBA00022692"/>
    </source>
</evidence>